<evidence type="ECO:0000313" key="1">
    <source>
        <dbReference type="EMBL" id="RMJ15128.1"/>
    </source>
</evidence>
<keyword evidence="2" id="KW-1185">Reference proteome</keyword>
<dbReference type="Proteomes" id="UP000277212">
    <property type="component" value="Unassembled WGS sequence"/>
</dbReference>
<name>A0A3M2SC41_9HYPO</name>
<proteinExistence type="predicted"/>
<organism evidence="1 2">
    <name type="scientific">Fusarium kuroshium</name>
    <dbReference type="NCBI Taxonomy" id="2010991"/>
    <lineage>
        <taxon>Eukaryota</taxon>
        <taxon>Fungi</taxon>
        <taxon>Dikarya</taxon>
        <taxon>Ascomycota</taxon>
        <taxon>Pezizomycotina</taxon>
        <taxon>Sordariomycetes</taxon>
        <taxon>Hypocreomycetidae</taxon>
        <taxon>Hypocreales</taxon>
        <taxon>Nectriaceae</taxon>
        <taxon>Fusarium</taxon>
        <taxon>Fusarium solani species complex</taxon>
    </lineage>
</organism>
<dbReference type="STRING" id="2010991.A0A3M2SC41"/>
<protein>
    <submittedName>
        <fullName evidence="1">Uncharacterized protein</fullName>
    </submittedName>
</protein>
<reference evidence="1 2" key="1">
    <citation type="submission" date="2017-06" db="EMBL/GenBank/DDBJ databases">
        <title>Comparative genomic analysis of Ambrosia Fusariam Clade fungi.</title>
        <authorList>
            <person name="Stajich J.E."/>
            <person name="Carrillo J."/>
            <person name="Kijimoto T."/>
            <person name="Eskalen A."/>
            <person name="O'Donnell K."/>
            <person name="Kasson M."/>
        </authorList>
    </citation>
    <scope>NUCLEOTIDE SEQUENCE [LARGE SCALE GENOMIC DNA]</scope>
    <source>
        <strain evidence="1">UCR3666</strain>
    </source>
</reference>
<dbReference type="EMBL" id="NKUJ01000070">
    <property type="protein sequence ID" value="RMJ15128.1"/>
    <property type="molecule type" value="Genomic_DNA"/>
</dbReference>
<gene>
    <name evidence="1" type="ORF">CDV36_005181</name>
</gene>
<evidence type="ECO:0000313" key="2">
    <source>
        <dbReference type="Proteomes" id="UP000277212"/>
    </source>
</evidence>
<comment type="caution">
    <text evidence="1">The sequence shown here is derived from an EMBL/GenBank/DDBJ whole genome shotgun (WGS) entry which is preliminary data.</text>
</comment>
<dbReference type="AlphaFoldDB" id="A0A3M2SC41"/>
<sequence>MSRTAPSDDLGSPTNPFSSGFFEARLTSDPIGDACTELAAREPLLAAPIAIQDLSLSEIPAGAENTRLVISPRGPQPLDDSEALVPFGQGELLAVLQSSKSAWFSLNLAADLQCTFYYDPASDNLVLRNPSHEPVQIGPIQDDTAETDLRTLEYRDVHLVPPGPWRIYSADNAVLVDFLVLRRRYLLEMQAGGTQAGSKRKDIVAIEAPAKRHRTDAASIDQSIVLISKPPNVSRAVPSSL</sequence>
<dbReference type="OrthoDB" id="10655126at2759"/>
<accession>A0A3M2SC41</accession>